<sequence>MATPNAPGTSGHASSLQPEKEQKWHAVPLPGGQSTCPLPNADFLRMMLESQHNGILLAQQERAALAESSAEQIARLEDAILLLSAQLSEPPRDTSTPTAGPGRIDLYKFCIANGPTYNGLFHAVKPFLK</sequence>
<name>A0A2N5TIR8_9BASI</name>
<gene>
    <name evidence="2" type="ORF">PCANC_27355</name>
</gene>
<evidence type="ECO:0000313" key="3">
    <source>
        <dbReference type="Proteomes" id="UP000235388"/>
    </source>
</evidence>
<feature type="region of interest" description="Disordered" evidence="1">
    <location>
        <begin position="1"/>
        <end position="31"/>
    </location>
</feature>
<protein>
    <submittedName>
        <fullName evidence="2">Uncharacterized protein</fullName>
    </submittedName>
</protein>
<reference evidence="2 3" key="1">
    <citation type="submission" date="2017-11" db="EMBL/GenBank/DDBJ databases">
        <title>De novo assembly and phasing of dikaryotic genomes from two isolates of Puccinia coronata f. sp. avenae, the causal agent of oat crown rust.</title>
        <authorList>
            <person name="Miller M.E."/>
            <person name="Zhang Y."/>
            <person name="Omidvar V."/>
            <person name="Sperschneider J."/>
            <person name="Schwessinger B."/>
            <person name="Raley C."/>
            <person name="Palmer J.M."/>
            <person name="Garnica D."/>
            <person name="Upadhyaya N."/>
            <person name="Rathjen J."/>
            <person name="Taylor J.M."/>
            <person name="Park R.F."/>
            <person name="Dodds P.N."/>
            <person name="Hirsch C.D."/>
            <person name="Kianian S.F."/>
            <person name="Figueroa M."/>
        </authorList>
    </citation>
    <scope>NUCLEOTIDE SEQUENCE [LARGE SCALE GENOMIC DNA]</scope>
    <source>
        <strain evidence="2">12NC29</strain>
    </source>
</reference>
<proteinExistence type="predicted"/>
<dbReference type="Proteomes" id="UP000235388">
    <property type="component" value="Unassembled WGS sequence"/>
</dbReference>
<evidence type="ECO:0000313" key="2">
    <source>
        <dbReference type="EMBL" id="PLW25392.1"/>
    </source>
</evidence>
<organism evidence="2 3">
    <name type="scientific">Puccinia coronata f. sp. avenae</name>
    <dbReference type="NCBI Taxonomy" id="200324"/>
    <lineage>
        <taxon>Eukaryota</taxon>
        <taxon>Fungi</taxon>
        <taxon>Dikarya</taxon>
        <taxon>Basidiomycota</taxon>
        <taxon>Pucciniomycotina</taxon>
        <taxon>Pucciniomycetes</taxon>
        <taxon>Pucciniales</taxon>
        <taxon>Pucciniaceae</taxon>
        <taxon>Puccinia</taxon>
    </lineage>
</organism>
<dbReference type="AlphaFoldDB" id="A0A2N5TIR8"/>
<comment type="caution">
    <text evidence="2">The sequence shown here is derived from an EMBL/GenBank/DDBJ whole genome shotgun (WGS) entry which is preliminary data.</text>
</comment>
<dbReference type="EMBL" id="PGCJ01000621">
    <property type="protein sequence ID" value="PLW25392.1"/>
    <property type="molecule type" value="Genomic_DNA"/>
</dbReference>
<evidence type="ECO:0000256" key="1">
    <source>
        <dbReference type="SAM" id="MobiDB-lite"/>
    </source>
</evidence>
<keyword evidence="3" id="KW-1185">Reference proteome</keyword>
<accession>A0A2N5TIR8</accession>
<feature type="compositionally biased region" description="Polar residues" evidence="1">
    <location>
        <begin position="1"/>
        <end position="17"/>
    </location>
</feature>